<dbReference type="Proteomes" id="UP000019918">
    <property type="component" value="Unassembled WGS sequence"/>
</dbReference>
<protein>
    <submittedName>
        <fullName evidence="1">Uncharacterized protein</fullName>
    </submittedName>
</protein>
<comment type="caution">
    <text evidence="1">The sequence shown here is derived from an EMBL/GenBank/DDBJ whole genome shotgun (WGS) entry which is preliminary data.</text>
</comment>
<organism evidence="1 2">
    <name type="scientific">Erwinia mallotivora</name>
    <dbReference type="NCBI Taxonomy" id="69222"/>
    <lineage>
        <taxon>Bacteria</taxon>
        <taxon>Pseudomonadati</taxon>
        <taxon>Pseudomonadota</taxon>
        <taxon>Gammaproteobacteria</taxon>
        <taxon>Enterobacterales</taxon>
        <taxon>Erwiniaceae</taxon>
        <taxon>Erwinia</taxon>
    </lineage>
</organism>
<sequence>MNKDRESLQDVYKVMLYVHQHTPATARRVRTILTHAYPDLLTRHTCFSGYVSQRALEEALKNGYRPGIFEREHYLRFQSSLTKWVSEGFLKDGFEAFEQKVVELSKVHITLRSENRKLISKSSSYESLEISLIYWGNIPVDCRRVFHKVLKGKVVNIAEFSV</sequence>
<dbReference type="RefSeq" id="WP_034937651.1">
    <property type="nucleotide sequence ID" value="NZ_JFHN01000049.1"/>
</dbReference>
<proteinExistence type="predicted"/>
<gene>
    <name evidence="1" type="ORF">BG55_12050</name>
</gene>
<evidence type="ECO:0000313" key="2">
    <source>
        <dbReference type="Proteomes" id="UP000019918"/>
    </source>
</evidence>
<dbReference type="AlphaFoldDB" id="A0A014M0K0"/>
<evidence type="ECO:0000313" key="1">
    <source>
        <dbReference type="EMBL" id="EXU75336.1"/>
    </source>
</evidence>
<dbReference type="EMBL" id="JFHN01000049">
    <property type="protein sequence ID" value="EXU75336.1"/>
    <property type="molecule type" value="Genomic_DNA"/>
</dbReference>
<dbReference type="STRING" id="69222.BG55_12050"/>
<accession>A0A014M0K0</accession>
<name>A0A014M0K0_9GAMM</name>
<keyword evidence="2" id="KW-1185">Reference proteome</keyword>
<reference evidence="1 2" key="1">
    <citation type="submission" date="2014-02" db="EMBL/GenBank/DDBJ databases">
        <title>Draft genome of Erwinia mallotivora strain BT-MARDI, a papaya dieback pathogen.</title>
        <authorList>
            <person name="Redzuan R."/>
            <person name="Abu Bakar N."/>
            <person name="Badrun R."/>
            <person name="Mohd Raih M.F."/>
            <person name="Rozano L."/>
            <person name="Mat Amin N."/>
        </authorList>
    </citation>
    <scope>NUCLEOTIDE SEQUENCE [LARGE SCALE GENOMIC DNA]</scope>
    <source>
        <strain evidence="1 2">BT-MARDI</strain>
    </source>
</reference>